<evidence type="ECO:0000313" key="4">
    <source>
        <dbReference type="Proteomes" id="UP000092021"/>
    </source>
</evidence>
<dbReference type="STRING" id="37923.BK826_03435"/>
<dbReference type="SUPFAM" id="SSF56281">
    <property type="entry name" value="Metallo-hydrolase/oxidoreductase"/>
    <property type="match status" value="1"/>
</dbReference>
<keyword evidence="1" id="KW-0378">Hydrolase</keyword>
<name>A0A147E0I8_9MICC</name>
<dbReference type="GO" id="GO:0016787">
    <property type="term" value="F:hydrolase activity"/>
    <property type="evidence" value="ECO:0007669"/>
    <property type="project" value="UniProtKB-KW"/>
</dbReference>
<organism evidence="1 3">
    <name type="scientific">Rothia kristinae</name>
    <dbReference type="NCBI Taxonomy" id="37923"/>
    <lineage>
        <taxon>Bacteria</taxon>
        <taxon>Bacillati</taxon>
        <taxon>Actinomycetota</taxon>
        <taxon>Actinomycetes</taxon>
        <taxon>Micrococcales</taxon>
        <taxon>Micrococcaceae</taxon>
        <taxon>Rothia</taxon>
    </lineage>
</organism>
<dbReference type="EMBL" id="LJBJ02000006">
    <property type="protein sequence ID" value="OAX52249.1"/>
    <property type="molecule type" value="Genomic_DNA"/>
</dbReference>
<accession>A0A147E0I8</accession>
<proteinExistence type="predicted"/>
<dbReference type="Gene3D" id="3.60.15.10">
    <property type="entry name" value="Ribonuclease Z/Hydroxyacylglutathione hydrolase-like"/>
    <property type="match status" value="1"/>
</dbReference>
<keyword evidence="3" id="KW-1185">Reference proteome</keyword>
<dbReference type="AlphaFoldDB" id="A0A147E0I8"/>
<dbReference type="InterPro" id="IPR036866">
    <property type="entry name" value="RibonucZ/Hydroxyglut_hydro"/>
</dbReference>
<reference evidence="1 3" key="3">
    <citation type="submission" date="2016-06" db="EMBL/GenBank/DDBJ databases">
        <title>Identification of putative biosynthetic pathways for the production of bioactive secondary metabolites by the marine actinomycete Kocuria kristinae RUTW2-3.</title>
        <authorList>
            <person name="Waterworth S.C."/>
            <person name="Walmsley T.A."/>
            <person name="Matongo T."/>
            <person name="Davies-Coleman M.T."/>
            <person name="Dorrington R.A."/>
        </authorList>
    </citation>
    <scope>NUCLEOTIDE SEQUENCE [LARGE SCALE GENOMIC DNA]</scope>
    <source>
        <strain evidence="3">RuSp02-3</strain>
        <strain evidence="1">RUTW2-3</strain>
        <strain evidence="2 4">RUTW4-5</strain>
    </source>
</reference>
<dbReference type="EMBL" id="LWGZ01000494">
    <property type="protein sequence ID" value="OAX60834.1"/>
    <property type="molecule type" value="Genomic_DNA"/>
</dbReference>
<sequence>MKLTKYSHACIRLEKDGTVLVLDPGTFSELPEALNGASFLLITHEHPDHYDREPVHAFLAEHPEVQVWAPGAVVEELREAVADPARIHEAVAGESFEAGPFQIRGVGGQHALIHPLVPVVANVGYLIDGTLYHPGDSFVVPDDAEVRTLLVPIHAPWNKIQEVIDFVIAVGAEHAYPIHDALLAENGRSMIEGHVQNFGGRYGTAYRHLDPRESVEA</sequence>
<dbReference type="InterPro" id="IPR050114">
    <property type="entry name" value="UPF0173_UPF0282_UlaG_hydrolase"/>
</dbReference>
<dbReference type="RefSeq" id="WP_058731605.1">
    <property type="nucleotide sequence ID" value="NZ_CP113782.1"/>
</dbReference>
<dbReference type="PANTHER" id="PTHR43546">
    <property type="entry name" value="UPF0173 METAL-DEPENDENT HYDROLASE MJ1163-RELATED"/>
    <property type="match status" value="1"/>
</dbReference>
<dbReference type="PATRIC" id="fig|37923.10.peg.166"/>
<evidence type="ECO:0000313" key="2">
    <source>
        <dbReference type="EMBL" id="OAX60834.1"/>
    </source>
</evidence>
<evidence type="ECO:0000313" key="1">
    <source>
        <dbReference type="EMBL" id="OAX52249.1"/>
    </source>
</evidence>
<evidence type="ECO:0000313" key="3">
    <source>
        <dbReference type="Proteomes" id="UP000053171"/>
    </source>
</evidence>
<dbReference type="PANTHER" id="PTHR43546:SF3">
    <property type="entry name" value="UPF0173 METAL-DEPENDENT HYDROLASE MJ1163"/>
    <property type="match status" value="1"/>
</dbReference>
<reference evidence="1" key="1">
    <citation type="submission" date="2016-04" db="EMBL/GenBank/DDBJ databases">
        <authorList>
            <person name="Evans L.H."/>
            <person name="Alamgir A."/>
            <person name="Owens N."/>
            <person name="Weber N.D."/>
            <person name="Virtaneva K."/>
            <person name="Barbian K."/>
            <person name="Babar A."/>
            <person name="Rosenke K."/>
        </authorList>
    </citation>
    <scope>NUCLEOTIDE SEQUENCE [LARGE SCALE GENOMIC DNA]</scope>
    <source>
        <strain evidence="1">RUTW2-3</strain>
    </source>
</reference>
<dbReference type="Pfam" id="PF13483">
    <property type="entry name" value="Lactamase_B_3"/>
    <property type="match status" value="1"/>
</dbReference>
<dbReference type="Proteomes" id="UP000053171">
    <property type="component" value="Unassembled WGS sequence"/>
</dbReference>
<comment type="caution">
    <text evidence="1">The sequence shown here is derived from an EMBL/GenBank/DDBJ whole genome shotgun (WGS) entry which is preliminary data.</text>
</comment>
<reference evidence="3" key="2">
    <citation type="submission" date="2016-04" db="EMBL/GenBank/DDBJ databases">
        <authorList>
            <person name="Waterworth S."/>
            <person name="Matcher G."/>
        </authorList>
    </citation>
    <scope>NUCLEOTIDE SEQUENCE [LARGE SCALE GENOMIC DNA]</scope>
    <source>
        <strain evidence="3">RuSp02-3</strain>
    </source>
</reference>
<gene>
    <name evidence="2" type="ORF">A5N15_05670</name>
    <name evidence="1" type="ORF">AN277_0204615</name>
</gene>
<protein>
    <submittedName>
        <fullName evidence="1">MBL fold metallo-hydrolase</fullName>
    </submittedName>
</protein>
<dbReference type="Proteomes" id="UP000092021">
    <property type="component" value="Unassembled WGS sequence"/>
</dbReference>